<dbReference type="EMBL" id="BMXR01000001">
    <property type="protein sequence ID" value="GGX39235.1"/>
    <property type="molecule type" value="Genomic_DNA"/>
</dbReference>
<keyword evidence="4" id="KW-1185">Reference proteome</keyword>
<dbReference type="AlphaFoldDB" id="A0A918K0C2"/>
<dbReference type="Pfam" id="PF01471">
    <property type="entry name" value="PG_binding_1"/>
    <property type="match status" value="1"/>
</dbReference>
<dbReference type="Proteomes" id="UP000626148">
    <property type="component" value="Unassembled WGS sequence"/>
</dbReference>
<feature type="region of interest" description="Disordered" evidence="1">
    <location>
        <begin position="191"/>
        <end position="213"/>
    </location>
</feature>
<dbReference type="InterPro" id="IPR036365">
    <property type="entry name" value="PGBD-like_sf"/>
</dbReference>
<name>A0A918K0C2_9GAMM</name>
<dbReference type="Gene3D" id="1.10.101.10">
    <property type="entry name" value="PGBD-like superfamily/PGBD"/>
    <property type="match status" value="1"/>
</dbReference>
<evidence type="ECO:0000256" key="1">
    <source>
        <dbReference type="SAM" id="MobiDB-lite"/>
    </source>
</evidence>
<dbReference type="CDD" id="cd00118">
    <property type="entry name" value="LysM"/>
    <property type="match status" value="1"/>
</dbReference>
<proteinExistence type="predicted"/>
<dbReference type="Gene3D" id="3.10.350.10">
    <property type="entry name" value="LysM domain"/>
    <property type="match status" value="1"/>
</dbReference>
<dbReference type="InterPro" id="IPR036779">
    <property type="entry name" value="LysM_dom_sf"/>
</dbReference>
<feature type="domain" description="LysM" evidence="2">
    <location>
        <begin position="2"/>
        <end position="54"/>
    </location>
</feature>
<organism evidence="3 4">
    <name type="scientific">Saccharospirillum salsuginis</name>
    <dbReference type="NCBI Taxonomy" id="418750"/>
    <lineage>
        <taxon>Bacteria</taxon>
        <taxon>Pseudomonadati</taxon>
        <taxon>Pseudomonadota</taxon>
        <taxon>Gammaproteobacteria</taxon>
        <taxon>Oceanospirillales</taxon>
        <taxon>Saccharospirillaceae</taxon>
        <taxon>Saccharospirillum</taxon>
    </lineage>
</organism>
<dbReference type="SMART" id="SM00257">
    <property type="entry name" value="LysM"/>
    <property type="match status" value="1"/>
</dbReference>
<dbReference type="PROSITE" id="PS51782">
    <property type="entry name" value="LYSM"/>
    <property type="match status" value="1"/>
</dbReference>
<reference evidence="3" key="1">
    <citation type="journal article" date="2014" name="Int. J. Syst. Evol. Microbiol.">
        <title>Complete genome sequence of Corynebacterium casei LMG S-19264T (=DSM 44701T), isolated from a smear-ripened cheese.</title>
        <authorList>
            <consortium name="US DOE Joint Genome Institute (JGI-PGF)"/>
            <person name="Walter F."/>
            <person name="Albersmeier A."/>
            <person name="Kalinowski J."/>
            <person name="Ruckert C."/>
        </authorList>
    </citation>
    <scope>NUCLEOTIDE SEQUENCE</scope>
    <source>
        <strain evidence="3">KCTC 22169</strain>
    </source>
</reference>
<reference evidence="3" key="2">
    <citation type="submission" date="2020-09" db="EMBL/GenBank/DDBJ databases">
        <authorList>
            <person name="Sun Q."/>
            <person name="Kim S."/>
        </authorList>
    </citation>
    <scope>NUCLEOTIDE SEQUENCE</scope>
    <source>
        <strain evidence="3">KCTC 22169</strain>
    </source>
</reference>
<gene>
    <name evidence="3" type="ORF">GCM10007392_01970</name>
</gene>
<comment type="caution">
    <text evidence="3">The sequence shown here is derived from an EMBL/GenBank/DDBJ whole genome shotgun (WGS) entry which is preliminary data.</text>
</comment>
<evidence type="ECO:0000259" key="2">
    <source>
        <dbReference type="PROSITE" id="PS51782"/>
    </source>
</evidence>
<protein>
    <recommendedName>
        <fullName evidence="2">LysM domain-containing protein</fullName>
    </recommendedName>
</protein>
<dbReference type="InterPro" id="IPR036366">
    <property type="entry name" value="PGBDSf"/>
</dbReference>
<sequence>MAIHTVAQGETLLRIAKHYGLASAAALYDHPSNERFRAQRPNPDLIYPGDKIIIPDPNETPAKLGVTNRNSVFVKSSSAEYLRMRLQGCQGARAELDVNGQSLESTVADSGLLEFELPENAGTSATLQLYLTGEAQQPTHTFRLRLAYLDPVETLSGIQARCNNLGYDCGVVDGVMGSKTRDGVKQFQASFGLAQDGDPGPQTQKKLQEAYGS</sequence>
<dbReference type="RefSeq" id="WP_189606627.1">
    <property type="nucleotide sequence ID" value="NZ_BMXR01000001.1"/>
</dbReference>
<evidence type="ECO:0000313" key="3">
    <source>
        <dbReference type="EMBL" id="GGX39235.1"/>
    </source>
</evidence>
<dbReference type="InterPro" id="IPR018392">
    <property type="entry name" value="LysM"/>
</dbReference>
<evidence type="ECO:0000313" key="4">
    <source>
        <dbReference type="Proteomes" id="UP000626148"/>
    </source>
</evidence>
<dbReference type="SUPFAM" id="SSF47090">
    <property type="entry name" value="PGBD-like"/>
    <property type="match status" value="1"/>
</dbReference>
<dbReference type="Pfam" id="PF01476">
    <property type="entry name" value="LysM"/>
    <property type="match status" value="1"/>
</dbReference>
<dbReference type="InterPro" id="IPR002477">
    <property type="entry name" value="Peptidoglycan-bd-like"/>
</dbReference>
<accession>A0A918K0C2</accession>